<dbReference type="Proteomes" id="UP000248899">
    <property type="component" value="Unassembled WGS sequence"/>
</dbReference>
<dbReference type="AlphaFoldDB" id="A0AAQ0FF16"/>
<proteinExistence type="predicted"/>
<evidence type="ECO:0000313" key="2">
    <source>
        <dbReference type="EMBL" id="RAQ13904.1"/>
    </source>
</evidence>
<evidence type="ECO:0000256" key="1">
    <source>
        <dbReference type="SAM" id="MobiDB-lite"/>
    </source>
</evidence>
<sequence>MMRRPGAIEIRCRGLPDGGQITSRPNGSHHVEARHRWFDARLSEHGHGVQSRNDPDTVRPSRPDAPASNQARAALIRNTAIAQRRAGATTGSGRRGGMPGARHGAMALPSMHRLPIRCQAVPDTTAGPWRMERDG</sequence>
<feature type="region of interest" description="Disordered" evidence="1">
    <location>
        <begin position="41"/>
        <end position="135"/>
    </location>
</feature>
<evidence type="ECO:0000313" key="3">
    <source>
        <dbReference type="Proteomes" id="UP000248899"/>
    </source>
</evidence>
<feature type="region of interest" description="Disordered" evidence="1">
    <location>
        <begin position="13"/>
        <end position="32"/>
    </location>
</feature>
<name>A0AAQ0FF16_BURCE</name>
<gene>
    <name evidence="2" type="ORF">DPR02_05940</name>
</gene>
<accession>A0AAQ0FF16</accession>
<organism evidence="2 3">
    <name type="scientific">Burkholderia cepacia</name>
    <name type="common">Pseudomonas cepacia</name>
    <dbReference type="NCBI Taxonomy" id="292"/>
    <lineage>
        <taxon>Bacteria</taxon>
        <taxon>Pseudomonadati</taxon>
        <taxon>Pseudomonadota</taxon>
        <taxon>Betaproteobacteria</taxon>
        <taxon>Burkholderiales</taxon>
        <taxon>Burkholderiaceae</taxon>
        <taxon>Burkholderia</taxon>
        <taxon>Burkholderia cepacia complex</taxon>
    </lineage>
</organism>
<reference evidence="2 3" key="1">
    <citation type="submission" date="2018-06" db="EMBL/GenBank/DDBJ databases">
        <title>Towards the identification of Burkholderia cepacia strain which caused fatal septicemia.</title>
        <authorList>
            <person name="Bui L.A.T."/>
            <person name="Zakharova I.B."/>
            <person name="Shpak I.M."/>
            <person name="Teteryatnikova N."/>
            <person name="Ustinov D.V."/>
            <person name="Kuzyutina Y.A."/>
            <person name="Nguyen H.N."/>
            <person name="Antonov A.S."/>
            <person name="Avdyusheva E.F."/>
            <person name="Victorov D.V."/>
        </authorList>
    </citation>
    <scope>NUCLEOTIDE SEQUENCE [LARGE SCALE GENOMIC DNA]</scope>
    <source>
        <strain evidence="2 3">PT02</strain>
    </source>
</reference>
<protein>
    <submittedName>
        <fullName evidence="2">Uncharacterized protein</fullName>
    </submittedName>
</protein>
<dbReference type="EMBL" id="QLUZ01000003">
    <property type="protein sequence ID" value="RAQ13904.1"/>
    <property type="molecule type" value="Genomic_DNA"/>
</dbReference>
<feature type="compositionally biased region" description="Basic and acidic residues" evidence="1">
    <location>
        <begin position="41"/>
        <end position="62"/>
    </location>
</feature>
<comment type="caution">
    <text evidence="2">The sequence shown here is derived from an EMBL/GenBank/DDBJ whole genome shotgun (WGS) entry which is preliminary data.</text>
</comment>